<dbReference type="AlphaFoldDB" id="A0A382D4N9"/>
<protein>
    <submittedName>
        <fullName evidence="1">Uncharacterized protein</fullName>
    </submittedName>
</protein>
<name>A0A382D4N9_9ZZZZ</name>
<evidence type="ECO:0000313" key="1">
    <source>
        <dbReference type="EMBL" id="SVB33012.1"/>
    </source>
</evidence>
<sequence>MRVTHSKIYVFLLLLVVAGAIGQNFEKITPPG</sequence>
<gene>
    <name evidence="1" type="ORF">METZ01_LOCUS185866</name>
</gene>
<reference evidence="1" key="1">
    <citation type="submission" date="2018-05" db="EMBL/GenBank/DDBJ databases">
        <authorList>
            <person name="Lanie J.A."/>
            <person name="Ng W.-L."/>
            <person name="Kazmierczak K.M."/>
            <person name="Andrzejewski T.M."/>
            <person name="Davidsen T.M."/>
            <person name="Wayne K.J."/>
            <person name="Tettelin H."/>
            <person name="Glass J.I."/>
            <person name="Rusch D."/>
            <person name="Podicherti R."/>
            <person name="Tsui H.-C.T."/>
            <person name="Winkler M.E."/>
        </authorList>
    </citation>
    <scope>NUCLEOTIDE SEQUENCE</scope>
</reference>
<organism evidence="1">
    <name type="scientific">marine metagenome</name>
    <dbReference type="NCBI Taxonomy" id="408172"/>
    <lineage>
        <taxon>unclassified sequences</taxon>
        <taxon>metagenomes</taxon>
        <taxon>ecological metagenomes</taxon>
    </lineage>
</organism>
<proteinExistence type="predicted"/>
<dbReference type="EMBL" id="UINC01037472">
    <property type="protein sequence ID" value="SVB33012.1"/>
    <property type="molecule type" value="Genomic_DNA"/>
</dbReference>
<feature type="non-terminal residue" evidence="1">
    <location>
        <position position="32"/>
    </location>
</feature>
<accession>A0A382D4N9</accession>